<dbReference type="RefSeq" id="WP_236549726.1">
    <property type="nucleotide sequence ID" value="NZ_APKE01000015.1"/>
</dbReference>
<keyword evidence="4" id="KW-1185">Reference proteome</keyword>
<accession>A0A921TDE5</accession>
<keyword evidence="2" id="KW-0472">Membrane</keyword>
<reference evidence="3" key="1">
    <citation type="submission" date="2013-03" db="EMBL/GenBank/DDBJ databases">
        <title>Genome Sequence of the Profundibacterium mesophilum strain KAUST100406-0324T from Red Sea, a novel genus in the family Rhodobacteraceae.</title>
        <authorList>
            <person name="Essack M."/>
            <person name="Alam I."/>
            <person name="Lafi F."/>
            <person name="Alawi W."/>
            <person name="Kamanu F."/>
            <person name="Al-Suwailem A."/>
            <person name="Lee O.O."/>
            <person name="Xu Y."/>
            <person name="Bajic V."/>
            <person name="Qian P.-Y."/>
            <person name="Archer J."/>
        </authorList>
    </citation>
    <scope>NUCLEOTIDE SEQUENCE</scope>
    <source>
        <strain evidence="3">KAUST100406-0324</strain>
    </source>
</reference>
<name>A0A921TDE5_9RHOB</name>
<feature type="region of interest" description="Disordered" evidence="1">
    <location>
        <begin position="1"/>
        <end position="39"/>
    </location>
</feature>
<dbReference type="Proteomes" id="UP000698242">
    <property type="component" value="Unassembled WGS sequence"/>
</dbReference>
<dbReference type="EMBL" id="APKE01000015">
    <property type="protein sequence ID" value="KAF0676261.1"/>
    <property type="molecule type" value="Genomic_DNA"/>
</dbReference>
<feature type="transmembrane region" description="Helical" evidence="2">
    <location>
        <begin position="70"/>
        <end position="89"/>
    </location>
</feature>
<feature type="compositionally biased region" description="Gly residues" evidence="1">
    <location>
        <begin position="13"/>
        <end position="22"/>
    </location>
</feature>
<evidence type="ECO:0000313" key="3">
    <source>
        <dbReference type="EMBL" id="KAF0676261.1"/>
    </source>
</evidence>
<feature type="transmembrane region" description="Helical" evidence="2">
    <location>
        <begin position="95"/>
        <end position="115"/>
    </location>
</feature>
<keyword evidence="2" id="KW-0812">Transmembrane</keyword>
<sequence length="136" mass="15292">MTADHPPKAAPGQGPGGRGIGGRFARRSPADREKARLRRQIDAFSSSDPRLRRIIEPVLRDRARWLRIPLAGLLVLGSFAAILPVFGLWMFPLGFLLLAIDLPALRPAVNASLIYGRRRQRALLRWWRAKRGQQDP</sequence>
<organism evidence="3 4">
    <name type="scientific">Profundibacterium mesophilum KAUST100406-0324</name>
    <dbReference type="NCBI Taxonomy" id="1037889"/>
    <lineage>
        <taxon>Bacteria</taxon>
        <taxon>Pseudomonadati</taxon>
        <taxon>Pseudomonadota</taxon>
        <taxon>Alphaproteobacteria</taxon>
        <taxon>Rhodobacterales</taxon>
        <taxon>Roseobacteraceae</taxon>
        <taxon>Profundibacterium</taxon>
    </lineage>
</organism>
<evidence type="ECO:0000256" key="2">
    <source>
        <dbReference type="SAM" id="Phobius"/>
    </source>
</evidence>
<protein>
    <recommendedName>
        <fullName evidence="5">Tryptophan synthase subunit beta</fullName>
    </recommendedName>
</protein>
<gene>
    <name evidence="3" type="ORF">PMES_01418</name>
</gene>
<evidence type="ECO:0008006" key="5">
    <source>
        <dbReference type="Google" id="ProtNLM"/>
    </source>
</evidence>
<comment type="caution">
    <text evidence="3">The sequence shown here is derived from an EMBL/GenBank/DDBJ whole genome shotgun (WGS) entry which is preliminary data.</text>
</comment>
<evidence type="ECO:0000256" key="1">
    <source>
        <dbReference type="SAM" id="MobiDB-lite"/>
    </source>
</evidence>
<dbReference type="AlphaFoldDB" id="A0A921TDE5"/>
<keyword evidence="2" id="KW-1133">Transmembrane helix</keyword>
<evidence type="ECO:0000313" key="4">
    <source>
        <dbReference type="Proteomes" id="UP000698242"/>
    </source>
</evidence>
<proteinExistence type="predicted"/>